<proteinExistence type="inferred from homology"/>
<feature type="transmembrane region" description="Helical" evidence="9">
    <location>
        <begin position="53"/>
        <end position="78"/>
    </location>
</feature>
<evidence type="ECO:0000313" key="12">
    <source>
        <dbReference type="Proteomes" id="UP000694388"/>
    </source>
</evidence>
<comment type="similarity">
    <text evidence="8">Belongs to the G-protein coupled receptor 1 family.</text>
</comment>
<sequence length="320" mass="36299">MLPFLSDYSQGICPTQHQHEQELLLLLWDYGTNTCLAPMDKFPMIDVPSQVHYIIGAVVLIIGIIGCIGNAVVMFAFCRSKPLRTPTNMLIVNLAFSDFMMSITQAPAFFVASLHKRWIFGEKGCELYGFCGAVFGISSMITLTAISIDRYYVITHPLASIARGLTKRNAVVAMLFVWMFSIGWSLPPIFGWSSYAPEGLMTSCTWDYITFTPTVRTYTMLLFCFVFFIPLLIIIVCYVCIFIAIKRTSRKSETLNELIGPQIFRLKGEWRLAKIALIIILLFIVSWSPYSSSAIHNPIVYAITHPKYSFFSVTYIEDMR</sequence>
<keyword evidence="2 8" id="KW-0812">Transmembrane</keyword>
<dbReference type="PRINTS" id="PR00237">
    <property type="entry name" value="GPCRRHODOPSN"/>
</dbReference>
<evidence type="ECO:0000256" key="1">
    <source>
        <dbReference type="ARBA" id="ARBA00004141"/>
    </source>
</evidence>
<evidence type="ECO:0000256" key="4">
    <source>
        <dbReference type="ARBA" id="ARBA00023040"/>
    </source>
</evidence>
<dbReference type="PROSITE" id="PS50262">
    <property type="entry name" value="G_PROTEIN_RECEP_F1_2"/>
    <property type="match status" value="1"/>
</dbReference>
<evidence type="ECO:0000256" key="2">
    <source>
        <dbReference type="ARBA" id="ARBA00022692"/>
    </source>
</evidence>
<accession>A0A8C4QE88</accession>
<keyword evidence="12" id="KW-1185">Reference proteome</keyword>
<evidence type="ECO:0000256" key="5">
    <source>
        <dbReference type="ARBA" id="ARBA00023136"/>
    </source>
</evidence>
<evidence type="ECO:0000256" key="9">
    <source>
        <dbReference type="SAM" id="Phobius"/>
    </source>
</evidence>
<feature type="transmembrane region" description="Helical" evidence="9">
    <location>
        <begin position="272"/>
        <end position="290"/>
    </location>
</feature>
<feature type="transmembrane region" description="Helical" evidence="9">
    <location>
        <begin position="90"/>
        <end position="115"/>
    </location>
</feature>
<reference evidence="11" key="2">
    <citation type="submission" date="2025-09" db="UniProtKB">
        <authorList>
            <consortium name="Ensembl"/>
        </authorList>
    </citation>
    <scope>IDENTIFICATION</scope>
</reference>
<dbReference type="SUPFAM" id="SSF81321">
    <property type="entry name" value="Family A G protein-coupled receptor-like"/>
    <property type="match status" value="1"/>
</dbReference>
<protein>
    <submittedName>
        <fullName evidence="11">Opsin 4a (melanopsin)</fullName>
    </submittedName>
</protein>
<evidence type="ECO:0000256" key="7">
    <source>
        <dbReference type="ARBA" id="ARBA00023224"/>
    </source>
</evidence>
<dbReference type="OMA" id="KVPCLHC"/>
<evidence type="ECO:0000256" key="6">
    <source>
        <dbReference type="ARBA" id="ARBA00023170"/>
    </source>
</evidence>
<dbReference type="Proteomes" id="UP000694388">
    <property type="component" value="Unplaced"/>
</dbReference>
<dbReference type="PROSITE" id="PS00237">
    <property type="entry name" value="G_PROTEIN_RECEP_F1_1"/>
    <property type="match status" value="1"/>
</dbReference>
<dbReference type="PANTHER" id="PTHR24240">
    <property type="entry name" value="OPSIN"/>
    <property type="match status" value="1"/>
</dbReference>
<dbReference type="Pfam" id="PF00001">
    <property type="entry name" value="7tm_1"/>
    <property type="match status" value="1"/>
</dbReference>
<dbReference type="InterPro" id="IPR017452">
    <property type="entry name" value="GPCR_Rhodpsn_7TM"/>
</dbReference>
<dbReference type="GeneTree" id="ENSGT01150000286935"/>
<dbReference type="AlphaFoldDB" id="A0A8C4QE88"/>
<dbReference type="InterPro" id="IPR050125">
    <property type="entry name" value="GPCR_opsins"/>
</dbReference>
<organism evidence="11 12">
    <name type="scientific">Eptatretus burgeri</name>
    <name type="common">Inshore hagfish</name>
    <dbReference type="NCBI Taxonomy" id="7764"/>
    <lineage>
        <taxon>Eukaryota</taxon>
        <taxon>Metazoa</taxon>
        <taxon>Chordata</taxon>
        <taxon>Craniata</taxon>
        <taxon>Vertebrata</taxon>
        <taxon>Cyclostomata</taxon>
        <taxon>Myxini</taxon>
        <taxon>Myxiniformes</taxon>
        <taxon>Myxinidae</taxon>
        <taxon>Eptatretinae</taxon>
        <taxon>Eptatretus</taxon>
    </lineage>
</organism>
<dbReference type="Ensembl" id="ENSEBUT00000014728.1">
    <property type="protein sequence ID" value="ENSEBUP00000014152.1"/>
    <property type="gene ID" value="ENSEBUG00000008913.1"/>
</dbReference>
<keyword evidence="4 8" id="KW-0297">G-protein coupled receptor</keyword>
<keyword evidence="3 9" id="KW-1133">Transmembrane helix</keyword>
<dbReference type="GO" id="GO:0016020">
    <property type="term" value="C:membrane"/>
    <property type="evidence" value="ECO:0007669"/>
    <property type="project" value="UniProtKB-SubCell"/>
</dbReference>
<keyword evidence="7 8" id="KW-0807">Transducer</keyword>
<evidence type="ECO:0000256" key="3">
    <source>
        <dbReference type="ARBA" id="ARBA00022989"/>
    </source>
</evidence>
<dbReference type="Gene3D" id="1.20.1070.10">
    <property type="entry name" value="Rhodopsin 7-helix transmembrane proteins"/>
    <property type="match status" value="1"/>
</dbReference>
<comment type="subcellular location">
    <subcellularLocation>
        <location evidence="1">Membrane</location>
        <topology evidence="1">Multi-pass membrane protein</topology>
    </subcellularLocation>
</comment>
<keyword evidence="5 9" id="KW-0472">Membrane</keyword>
<feature type="domain" description="G-protein coupled receptors family 1 profile" evidence="10">
    <location>
        <begin position="69"/>
        <end position="290"/>
    </location>
</feature>
<keyword evidence="6 8" id="KW-0675">Receptor</keyword>
<evidence type="ECO:0000259" key="10">
    <source>
        <dbReference type="PROSITE" id="PS50262"/>
    </source>
</evidence>
<feature type="transmembrane region" description="Helical" evidence="9">
    <location>
        <begin position="127"/>
        <end position="148"/>
    </location>
</feature>
<dbReference type="InterPro" id="IPR000276">
    <property type="entry name" value="GPCR_Rhodpsn"/>
</dbReference>
<evidence type="ECO:0000313" key="11">
    <source>
        <dbReference type="Ensembl" id="ENSEBUP00000014152.1"/>
    </source>
</evidence>
<name>A0A8C4QE88_EPTBU</name>
<evidence type="ECO:0000256" key="8">
    <source>
        <dbReference type="RuleBase" id="RU000688"/>
    </source>
</evidence>
<feature type="transmembrane region" description="Helical" evidence="9">
    <location>
        <begin position="169"/>
        <end position="190"/>
    </location>
</feature>
<feature type="transmembrane region" description="Helical" evidence="9">
    <location>
        <begin position="220"/>
        <end position="245"/>
    </location>
</feature>
<reference evidence="11" key="1">
    <citation type="submission" date="2025-08" db="UniProtKB">
        <authorList>
            <consortium name="Ensembl"/>
        </authorList>
    </citation>
    <scope>IDENTIFICATION</scope>
</reference>
<dbReference type="GO" id="GO:0004930">
    <property type="term" value="F:G protein-coupled receptor activity"/>
    <property type="evidence" value="ECO:0007669"/>
    <property type="project" value="UniProtKB-KW"/>
</dbReference>